<dbReference type="EMBL" id="FP929127">
    <property type="protein sequence ID" value="CBX95402.1"/>
    <property type="molecule type" value="Genomic_DNA"/>
</dbReference>
<dbReference type="AlphaFoldDB" id="E4ZXJ2"/>
<evidence type="ECO:0000313" key="2">
    <source>
        <dbReference type="Proteomes" id="UP000002668"/>
    </source>
</evidence>
<dbReference type="HOGENOM" id="CLU_2904612_0_0_1"/>
<dbReference type="Proteomes" id="UP000002668">
    <property type="component" value="Genome"/>
</dbReference>
<protein>
    <submittedName>
        <fullName evidence="1">Predicted protein</fullName>
    </submittedName>
</protein>
<keyword evidence="2" id="KW-1185">Reference proteome</keyword>
<dbReference type="InParanoid" id="E4ZXJ2"/>
<sequence length="62" mass="6635">MPLSRIGYLSDALLTCVVTELVPYPLTPANLLQVVDSFAYCIAVKGIFELHGFTKTSGSLCG</sequence>
<accession>E4ZXJ2</accession>
<reference evidence="2" key="1">
    <citation type="journal article" date="2011" name="Nat. Commun.">
        <title>Effector diversification within compartments of the Leptosphaeria maculans genome affected by Repeat-Induced Point mutations.</title>
        <authorList>
            <person name="Rouxel T."/>
            <person name="Grandaubert J."/>
            <person name="Hane J.K."/>
            <person name="Hoede C."/>
            <person name="van de Wouw A.P."/>
            <person name="Couloux A."/>
            <person name="Dominguez V."/>
            <person name="Anthouard V."/>
            <person name="Bally P."/>
            <person name="Bourras S."/>
            <person name="Cozijnsen A.J."/>
            <person name="Ciuffetti L.M."/>
            <person name="Degrave A."/>
            <person name="Dilmaghani A."/>
            <person name="Duret L."/>
            <person name="Fudal I."/>
            <person name="Goodwin S.B."/>
            <person name="Gout L."/>
            <person name="Glaser N."/>
            <person name="Linglin J."/>
            <person name="Kema G.H.J."/>
            <person name="Lapalu N."/>
            <person name="Lawrence C.B."/>
            <person name="May K."/>
            <person name="Meyer M."/>
            <person name="Ollivier B."/>
            <person name="Poulain J."/>
            <person name="Schoch C.L."/>
            <person name="Simon A."/>
            <person name="Spatafora J.W."/>
            <person name="Stachowiak A."/>
            <person name="Turgeon B.G."/>
            <person name="Tyler B.M."/>
            <person name="Vincent D."/>
            <person name="Weissenbach J."/>
            <person name="Amselem J."/>
            <person name="Quesneville H."/>
            <person name="Oliver R.P."/>
            <person name="Wincker P."/>
            <person name="Balesdent M.-H."/>
            <person name="Howlett B.J."/>
        </authorList>
    </citation>
    <scope>NUCLEOTIDE SEQUENCE [LARGE SCALE GENOMIC DNA]</scope>
    <source>
        <strain evidence="2">JN3 / isolate v23.1.3 / race Av1-4-5-6-7-8</strain>
    </source>
</reference>
<name>E4ZXJ2_LEPMJ</name>
<dbReference type="VEuPathDB" id="FungiDB:LEMA_uP025540.1"/>
<proteinExistence type="predicted"/>
<evidence type="ECO:0000313" key="1">
    <source>
        <dbReference type="EMBL" id="CBX95402.1"/>
    </source>
</evidence>
<organism evidence="2">
    <name type="scientific">Leptosphaeria maculans (strain JN3 / isolate v23.1.3 / race Av1-4-5-6-7-8)</name>
    <name type="common">Blackleg fungus</name>
    <name type="synonym">Phoma lingam</name>
    <dbReference type="NCBI Taxonomy" id="985895"/>
    <lineage>
        <taxon>Eukaryota</taxon>
        <taxon>Fungi</taxon>
        <taxon>Dikarya</taxon>
        <taxon>Ascomycota</taxon>
        <taxon>Pezizomycotina</taxon>
        <taxon>Dothideomycetes</taxon>
        <taxon>Pleosporomycetidae</taxon>
        <taxon>Pleosporales</taxon>
        <taxon>Pleosporineae</taxon>
        <taxon>Leptosphaeriaceae</taxon>
        <taxon>Plenodomus</taxon>
        <taxon>Plenodomus lingam/Leptosphaeria maculans species complex</taxon>
    </lineage>
</organism>
<gene>
    <name evidence="1" type="ORF">LEMA_uP025540.1</name>
</gene>